<dbReference type="InterPro" id="IPR027383">
    <property type="entry name" value="Znf_put"/>
</dbReference>
<proteinExistence type="predicted"/>
<dbReference type="Pfam" id="PF13490">
    <property type="entry name" value="zf-HC2"/>
    <property type="match status" value="1"/>
</dbReference>
<accession>A0A518D068</accession>
<feature type="transmembrane region" description="Helical" evidence="2">
    <location>
        <begin position="169"/>
        <end position="194"/>
    </location>
</feature>
<keyword evidence="5" id="KW-1185">Reference proteome</keyword>
<dbReference type="AlphaFoldDB" id="A0A518D068"/>
<evidence type="ECO:0000259" key="3">
    <source>
        <dbReference type="Pfam" id="PF13490"/>
    </source>
</evidence>
<dbReference type="Proteomes" id="UP000319342">
    <property type="component" value="Chromosome"/>
</dbReference>
<keyword evidence="2" id="KW-1133">Transmembrane helix</keyword>
<evidence type="ECO:0000313" key="4">
    <source>
        <dbReference type="EMBL" id="QDU84845.1"/>
    </source>
</evidence>
<keyword evidence="2" id="KW-0812">Transmembrane</keyword>
<dbReference type="RefSeq" id="WP_145187098.1">
    <property type="nucleotide sequence ID" value="NZ_CP036290.1"/>
</dbReference>
<evidence type="ECO:0000256" key="1">
    <source>
        <dbReference type="SAM" id="MobiDB-lite"/>
    </source>
</evidence>
<evidence type="ECO:0000256" key="2">
    <source>
        <dbReference type="SAM" id="Phobius"/>
    </source>
</evidence>
<gene>
    <name evidence="4" type="ORF">Pla163_19630</name>
</gene>
<dbReference type="InterPro" id="IPR041916">
    <property type="entry name" value="Anti_sigma_zinc_sf"/>
</dbReference>
<protein>
    <recommendedName>
        <fullName evidence="3">Putative zinc-finger domain-containing protein</fullName>
    </recommendedName>
</protein>
<sequence length="290" mass="30352">MTTFDQNHDDAAFADRDPSCDAVLERLPLHVGGDLEAALGARMDDHLAACPSCAAAAERMRAAFGAYFASEHRAAAEELGARSLWPDLKARLHETPDAAGTERRTARPVSSARGATVLGRALDGEGDRDPNQFESSATRGAREAADEALDLALQGAGTISERGVRGRTLMLVMAPLMAAAFVIAVSVSGGSLAIDREPTRTELVDDRSVGAELDGALSGLATVNGVTGAQAPDGSSLVADEGTDAPASSGLRHLMPEDDAERLIRQPLQMNDLIQDPRATGTLAGRSTWR</sequence>
<feature type="compositionally biased region" description="Basic and acidic residues" evidence="1">
    <location>
        <begin position="93"/>
        <end position="105"/>
    </location>
</feature>
<feature type="compositionally biased region" description="Basic and acidic residues" evidence="1">
    <location>
        <begin position="122"/>
        <end position="131"/>
    </location>
</feature>
<name>A0A518D068_9BACT</name>
<feature type="domain" description="Putative zinc-finger" evidence="3">
    <location>
        <begin position="20"/>
        <end position="54"/>
    </location>
</feature>
<feature type="region of interest" description="Disordered" evidence="1">
    <location>
        <begin position="230"/>
        <end position="252"/>
    </location>
</feature>
<dbReference type="EMBL" id="CP036290">
    <property type="protein sequence ID" value="QDU84845.1"/>
    <property type="molecule type" value="Genomic_DNA"/>
</dbReference>
<reference evidence="4 5" key="1">
    <citation type="submission" date="2019-02" db="EMBL/GenBank/DDBJ databases">
        <title>Deep-cultivation of Planctomycetes and their phenomic and genomic characterization uncovers novel biology.</title>
        <authorList>
            <person name="Wiegand S."/>
            <person name="Jogler M."/>
            <person name="Boedeker C."/>
            <person name="Pinto D."/>
            <person name="Vollmers J."/>
            <person name="Rivas-Marin E."/>
            <person name="Kohn T."/>
            <person name="Peeters S.H."/>
            <person name="Heuer A."/>
            <person name="Rast P."/>
            <person name="Oberbeckmann S."/>
            <person name="Bunk B."/>
            <person name="Jeske O."/>
            <person name="Meyerdierks A."/>
            <person name="Storesund J.E."/>
            <person name="Kallscheuer N."/>
            <person name="Luecker S."/>
            <person name="Lage O.M."/>
            <person name="Pohl T."/>
            <person name="Merkel B.J."/>
            <person name="Hornburger P."/>
            <person name="Mueller R.-W."/>
            <person name="Bruemmer F."/>
            <person name="Labrenz M."/>
            <person name="Spormann A.M."/>
            <person name="Op den Camp H."/>
            <person name="Overmann J."/>
            <person name="Amann R."/>
            <person name="Jetten M.S.M."/>
            <person name="Mascher T."/>
            <person name="Medema M.H."/>
            <person name="Devos D.P."/>
            <person name="Kaster A.-K."/>
            <person name="Ovreas L."/>
            <person name="Rohde M."/>
            <person name="Galperin M.Y."/>
            <person name="Jogler C."/>
        </authorList>
    </citation>
    <scope>NUCLEOTIDE SEQUENCE [LARGE SCALE GENOMIC DNA]</scope>
    <source>
        <strain evidence="4 5">Pla163</strain>
    </source>
</reference>
<dbReference type="Gene3D" id="1.10.10.1320">
    <property type="entry name" value="Anti-sigma factor, zinc-finger domain"/>
    <property type="match status" value="1"/>
</dbReference>
<evidence type="ECO:0000313" key="5">
    <source>
        <dbReference type="Proteomes" id="UP000319342"/>
    </source>
</evidence>
<keyword evidence="2" id="KW-0472">Membrane</keyword>
<organism evidence="4 5">
    <name type="scientific">Rohdeia mirabilis</name>
    <dbReference type="NCBI Taxonomy" id="2528008"/>
    <lineage>
        <taxon>Bacteria</taxon>
        <taxon>Pseudomonadati</taxon>
        <taxon>Planctomycetota</taxon>
        <taxon>Planctomycetia</taxon>
        <taxon>Planctomycetia incertae sedis</taxon>
        <taxon>Rohdeia</taxon>
    </lineage>
</organism>
<feature type="region of interest" description="Disordered" evidence="1">
    <location>
        <begin position="93"/>
        <end position="141"/>
    </location>
</feature>